<dbReference type="Proteomes" id="UP001515500">
    <property type="component" value="Chromosome 7"/>
</dbReference>
<dbReference type="GO" id="GO:0005737">
    <property type="term" value="C:cytoplasm"/>
    <property type="evidence" value="ECO:0007669"/>
    <property type="project" value="TreeGrafter"/>
</dbReference>
<evidence type="ECO:0000313" key="8">
    <source>
        <dbReference type="RefSeq" id="XP_039128368.1"/>
    </source>
</evidence>
<evidence type="ECO:0000256" key="3">
    <source>
        <dbReference type="ARBA" id="ARBA00047960"/>
    </source>
</evidence>
<evidence type="ECO:0000313" key="7">
    <source>
        <dbReference type="Proteomes" id="UP001515500"/>
    </source>
</evidence>
<feature type="domain" description="GST N-terminal" evidence="5">
    <location>
        <begin position="5"/>
        <end position="84"/>
    </location>
</feature>
<dbReference type="CDD" id="cd03185">
    <property type="entry name" value="GST_C_Tau"/>
    <property type="match status" value="1"/>
</dbReference>
<keyword evidence="7" id="KW-1185">Reference proteome</keyword>
<dbReference type="SFLD" id="SFLDS00019">
    <property type="entry name" value="Glutathione_Transferase_(cytos"/>
    <property type="match status" value="1"/>
</dbReference>
<comment type="catalytic activity">
    <reaction evidence="3">
        <text>RX + glutathione = an S-substituted glutathione + a halide anion + H(+)</text>
        <dbReference type="Rhea" id="RHEA:16437"/>
        <dbReference type="ChEBI" id="CHEBI:15378"/>
        <dbReference type="ChEBI" id="CHEBI:16042"/>
        <dbReference type="ChEBI" id="CHEBI:17792"/>
        <dbReference type="ChEBI" id="CHEBI:57925"/>
        <dbReference type="ChEBI" id="CHEBI:90779"/>
        <dbReference type="EC" id="2.5.1.18"/>
    </reaction>
</comment>
<organism evidence="7 8">
    <name type="scientific">Dioscorea cayennensis subsp. rotundata</name>
    <name type="common">White Guinea yam</name>
    <name type="synonym">Dioscorea rotundata</name>
    <dbReference type="NCBI Taxonomy" id="55577"/>
    <lineage>
        <taxon>Eukaryota</taxon>
        <taxon>Viridiplantae</taxon>
        <taxon>Streptophyta</taxon>
        <taxon>Embryophyta</taxon>
        <taxon>Tracheophyta</taxon>
        <taxon>Spermatophyta</taxon>
        <taxon>Magnoliopsida</taxon>
        <taxon>Liliopsida</taxon>
        <taxon>Dioscoreales</taxon>
        <taxon>Dioscoreaceae</taxon>
        <taxon>Dioscorea</taxon>
    </lineage>
</organism>
<sequence>MAAGKGVKLYGMWASPAVRRVEWALKKKGIKYEYIEEDLSNKSFELLQYNPITKQVPVLVHDGKPVMESLVILEYIDEVWKGNPILPKDAYERAKAQFWASFSEDKCRDAVRKVYFAEEEDTKMKAIEHLMEIIRVIDQELKGKKFFGGESIGYLDLVFGWMAFWLGIAEEVASFKVVDSKKFPNFTSWINNFINDPLIRGNLPPRDKTLEFFRNFRKLHLASCK</sequence>
<dbReference type="InterPro" id="IPR045073">
    <property type="entry name" value="Omega/Tau-like"/>
</dbReference>
<dbReference type="PROSITE" id="PS50404">
    <property type="entry name" value="GST_NTER"/>
    <property type="match status" value="1"/>
</dbReference>
<evidence type="ECO:0000259" key="5">
    <source>
        <dbReference type="PROSITE" id="PS50404"/>
    </source>
</evidence>
<dbReference type="InterPro" id="IPR004046">
    <property type="entry name" value="GST_C"/>
</dbReference>
<dbReference type="InterPro" id="IPR036282">
    <property type="entry name" value="Glutathione-S-Trfase_C_sf"/>
</dbReference>
<dbReference type="PROSITE" id="PS50405">
    <property type="entry name" value="GST_CTER"/>
    <property type="match status" value="1"/>
</dbReference>
<dbReference type="FunFam" id="3.40.30.10:FF:000014">
    <property type="entry name" value="Tau class glutathione S-transferase"/>
    <property type="match status" value="1"/>
</dbReference>
<dbReference type="EC" id="2.5.1.18" evidence="1"/>
<evidence type="ECO:0000256" key="1">
    <source>
        <dbReference type="ARBA" id="ARBA00012452"/>
    </source>
</evidence>
<proteinExistence type="inferred from homology"/>
<feature type="domain" description="GST C-terminal" evidence="6">
    <location>
        <begin position="89"/>
        <end position="219"/>
    </location>
</feature>
<name>A0AB40BN26_DIOCR</name>
<dbReference type="FunFam" id="1.20.1050.10:FF:000012">
    <property type="entry name" value="Tau class glutathione S-transferase"/>
    <property type="match status" value="1"/>
</dbReference>
<dbReference type="InterPro" id="IPR010987">
    <property type="entry name" value="Glutathione-S-Trfase_C-like"/>
</dbReference>
<dbReference type="GeneID" id="120264613"/>
<dbReference type="InterPro" id="IPR045074">
    <property type="entry name" value="GST_C_Tau"/>
</dbReference>
<dbReference type="InterPro" id="IPR036249">
    <property type="entry name" value="Thioredoxin-like_sf"/>
</dbReference>
<dbReference type="SFLD" id="SFLDG00358">
    <property type="entry name" value="Main_(cytGST)"/>
    <property type="match status" value="1"/>
</dbReference>
<accession>A0AB40BN26</accession>
<dbReference type="AlphaFoldDB" id="A0AB40BN26"/>
<evidence type="ECO:0000256" key="4">
    <source>
        <dbReference type="RuleBase" id="RU003494"/>
    </source>
</evidence>
<evidence type="ECO:0000259" key="6">
    <source>
        <dbReference type="PROSITE" id="PS50405"/>
    </source>
</evidence>
<gene>
    <name evidence="8" type="primary">LOC120264613</name>
</gene>
<dbReference type="InterPro" id="IPR040079">
    <property type="entry name" value="Glutathione_S-Trfase"/>
</dbReference>
<dbReference type="PANTHER" id="PTHR11260">
    <property type="entry name" value="GLUTATHIONE S-TRANSFERASE, GST, SUPERFAMILY, GST DOMAIN CONTAINING"/>
    <property type="match status" value="1"/>
</dbReference>
<evidence type="ECO:0000256" key="2">
    <source>
        <dbReference type="ARBA" id="ARBA00022679"/>
    </source>
</evidence>
<dbReference type="SUPFAM" id="SSF52833">
    <property type="entry name" value="Thioredoxin-like"/>
    <property type="match status" value="1"/>
</dbReference>
<dbReference type="CDD" id="cd03058">
    <property type="entry name" value="GST_N_Tau"/>
    <property type="match status" value="1"/>
</dbReference>
<dbReference type="Gene3D" id="3.40.30.10">
    <property type="entry name" value="Glutaredoxin"/>
    <property type="match status" value="1"/>
</dbReference>
<dbReference type="SFLD" id="SFLDG01152">
    <property type="entry name" value="Main.3:_Omega-_and_Tau-like"/>
    <property type="match status" value="1"/>
</dbReference>
<dbReference type="RefSeq" id="XP_039128368.1">
    <property type="nucleotide sequence ID" value="XM_039272434.1"/>
</dbReference>
<reference evidence="8" key="1">
    <citation type="submission" date="2025-08" db="UniProtKB">
        <authorList>
            <consortium name="RefSeq"/>
        </authorList>
    </citation>
    <scope>IDENTIFICATION</scope>
</reference>
<comment type="similarity">
    <text evidence="4">Belongs to the GST superfamily.</text>
</comment>
<dbReference type="InterPro" id="IPR004045">
    <property type="entry name" value="Glutathione_S-Trfase_N"/>
</dbReference>
<dbReference type="GO" id="GO:0006749">
    <property type="term" value="P:glutathione metabolic process"/>
    <property type="evidence" value="ECO:0007669"/>
    <property type="project" value="InterPro"/>
</dbReference>
<dbReference type="PANTHER" id="PTHR11260:SF676">
    <property type="entry name" value="GLUTATHIONE S-TRANSFERASE U8"/>
    <property type="match status" value="1"/>
</dbReference>
<dbReference type="Pfam" id="PF00043">
    <property type="entry name" value="GST_C"/>
    <property type="match status" value="1"/>
</dbReference>
<keyword evidence="2" id="KW-0808">Transferase</keyword>
<dbReference type="SUPFAM" id="SSF47616">
    <property type="entry name" value="GST C-terminal domain-like"/>
    <property type="match status" value="1"/>
</dbReference>
<protein>
    <recommendedName>
        <fullName evidence="1">glutathione transferase</fullName>
        <ecNumber evidence="1">2.5.1.18</ecNumber>
    </recommendedName>
</protein>
<dbReference type="GO" id="GO:0004364">
    <property type="term" value="F:glutathione transferase activity"/>
    <property type="evidence" value="ECO:0007669"/>
    <property type="project" value="UniProtKB-EC"/>
</dbReference>
<dbReference type="Gene3D" id="1.20.1050.10">
    <property type="match status" value="1"/>
</dbReference>
<dbReference type="Pfam" id="PF02798">
    <property type="entry name" value="GST_N"/>
    <property type="match status" value="1"/>
</dbReference>